<name>A0ABU7U1E7_9PROT</name>
<protein>
    <submittedName>
        <fullName evidence="3">Uncharacterized protein</fullName>
    </submittedName>
</protein>
<sequence length="185" mass="20459">MSEIDMKEIKILSDILALVLEEEDGQSHAALTALKTRARKNGTTGGALKNLFANIAIDPPKPTRRRSSAGNKADLDEENANLRRHVQLLTSNLQTLDVRLRTAEAQSLALQREMFQVRQSHAEIGALLEIETQGRSRSMMMVYIALFAGIVLGVAVAQLYHAFSFAPVIDRASYLNEPYNNARPS</sequence>
<dbReference type="RefSeq" id="WP_394818493.1">
    <property type="nucleotide sequence ID" value="NZ_JAWJZY010000001.1"/>
</dbReference>
<evidence type="ECO:0000256" key="1">
    <source>
        <dbReference type="SAM" id="Coils"/>
    </source>
</evidence>
<keyword evidence="4" id="KW-1185">Reference proteome</keyword>
<keyword evidence="2" id="KW-1133">Transmembrane helix</keyword>
<feature type="coiled-coil region" evidence="1">
    <location>
        <begin position="72"/>
        <end position="113"/>
    </location>
</feature>
<gene>
    <name evidence="3" type="ORF">DOFOFD_00090</name>
</gene>
<reference evidence="3 4" key="1">
    <citation type="submission" date="2023-10" db="EMBL/GenBank/DDBJ databases">
        <title>Sorlinia euscelidii gen. nov., sp. nov., an acetic acid bacteria isolated from the gut of Euscelidius variegatus emitter.</title>
        <authorList>
            <person name="Michoud G."/>
            <person name="Marasco R."/>
            <person name="Seferji K."/>
            <person name="Gonella E."/>
            <person name="Garuglieri E."/>
            <person name="Alma A."/>
            <person name="Mapelli F."/>
            <person name="Borin S."/>
            <person name="Daffonchio D."/>
            <person name="Crotti E."/>
        </authorList>
    </citation>
    <scope>NUCLEOTIDE SEQUENCE [LARGE SCALE GENOMIC DNA]</scope>
    <source>
        <strain evidence="3 4">EV16P</strain>
    </source>
</reference>
<evidence type="ECO:0000313" key="4">
    <source>
        <dbReference type="Proteomes" id="UP001312908"/>
    </source>
</evidence>
<dbReference type="EMBL" id="JAWJZY010000001">
    <property type="protein sequence ID" value="MEE8657420.1"/>
    <property type="molecule type" value="Genomic_DNA"/>
</dbReference>
<evidence type="ECO:0000313" key="3">
    <source>
        <dbReference type="EMBL" id="MEE8657420.1"/>
    </source>
</evidence>
<keyword evidence="2" id="KW-0472">Membrane</keyword>
<dbReference type="Proteomes" id="UP001312908">
    <property type="component" value="Unassembled WGS sequence"/>
</dbReference>
<accession>A0ABU7U1E7</accession>
<keyword evidence="1" id="KW-0175">Coiled coil</keyword>
<keyword evidence="2" id="KW-0812">Transmembrane</keyword>
<comment type="caution">
    <text evidence="3">The sequence shown here is derived from an EMBL/GenBank/DDBJ whole genome shotgun (WGS) entry which is preliminary data.</text>
</comment>
<feature type="transmembrane region" description="Helical" evidence="2">
    <location>
        <begin position="142"/>
        <end position="163"/>
    </location>
</feature>
<organism evidence="3 4">
    <name type="scientific">Sorlinia euscelidii</name>
    <dbReference type="NCBI Taxonomy" id="3081148"/>
    <lineage>
        <taxon>Bacteria</taxon>
        <taxon>Pseudomonadati</taxon>
        <taxon>Pseudomonadota</taxon>
        <taxon>Alphaproteobacteria</taxon>
        <taxon>Acetobacterales</taxon>
        <taxon>Acetobacteraceae</taxon>
        <taxon>Sorlinia</taxon>
    </lineage>
</organism>
<evidence type="ECO:0000256" key="2">
    <source>
        <dbReference type="SAM" id="Phobius"/>
    </source>
</evidence>
<proteinExistence type="predicted"/>